<comment type="caution">
    <text evidence="1">The sequence shown here is derived from an EMBL/GenBank/DDBJ whole genome shotgun (WGS) entry which is preliminary data.</text>
</comment>
<dbReference type="Proteomes" id="UP000565441">
    <property type="component" value="Unassembled WGS sequence"/>
</dbReference>
<name>A0A8H5H3D6_9AGAR</name>
<accession>A0A8H5H3D6</accession>
<dbReference type="EMBL" id="JAACJP010000030">
    <property type="protein sequence ID" value="KAF5376054.1"/>
    <property type="molecule type" value="Genomic_DNA"/>
</dbReference>
<organism evidence="1 2">
    <name type="scientific">Tricholomella constricta</name>
    <dbReference type="NCBI Taxonomy" id="117010"/>
    <lineage>
        <taxon>Eukaryota</taxon>
        <taxon>Fungi</taxon>
        <taxon>Dikarya</taxon>
        <taxon>Basidiomycota</taxon>
        <taxon>Agaricomycotina</taxon>
        <taxon>Agaricomycetes</taxon>
        <taxon>Agaricomycetidae</taxon>
        <taxon>Agaricales</taxon>
        <taxon>Tricholomatineae</taxon>
        <taxon>Lyophyllaceae</taxon>
        <taxon>Tricholomella</taxon>
    </lineage>
</organism>
<evidence type="ECO:0000313" key="1">
    <source>
        <dbReference type="EMBL" id="KAF5376054.1"/>
    </source>
</evidence>
<reference evidence="1 2" key="1">
    <citation type="journal article" date="2020" name="ISME J.">
        <title>Uncovering the hidden diversity of litter-decomposition mechanisms in mushroom-forming fungi.</title>
        <authorList>
            <person name="Floudas D."/>
            <person name="Bentzer J."/>
            <person name="Ahren D."/>
            <person name="Johansson T."/>
            <person name="Persson P."/>
            <person name="Tunlid A."/>
        </authorList>
    </citation>
    <scope>NUCLEOTIDE SEQUENCE [LARGE SCALE GENOMIC DNA]</scope>
    <source>
        <strain evidence="1 2">CBS 661.87</strain>
    </source>
</reference>
<protein>
    <submittedName>
        <fullName evidence="1">Uncharacterized protein</fullName>
    </submittedName>
</protein>
<keyword evidence="2" id="KW-1185">Reference proteome</keyword>
<dbReference type="AlphaFoldDB" id="A0A8H5H3D6"/>
<evidence type="ECO:0000313" key="2">
    <source>
        <dbReference type="Proteomes" id="UP000565441"/>
    </source>
</evidence>
<sequence length="135" mass="14512">MSLERPRAETLLRPNHGLRLARRPHPAIWHPPLIACKASRKEAKATGIVRGGGGTAANTQTKTQEVWRRTARTDGCAPAIGDRADKCSFPALALADSSAVGDAPGRRSCDAEDSDRAFFRVPPKVQGSQGKLRMS</sequence>
<proteinExistence type="predicted"/>
<gene>
    <name evidence="1" type="ORF">D9615_007691</name>
</gene>